<organism evidence="1">
    <name type="scientific">marine sediment metagenome</name>
    <dbReference type="NCBI Taxonomy" id="412755"/>
    <lineage>
        <taxon>unclassified sequences</taxon>
        <taxon>metagenomes</taxon>
        <taxon>ecological metagenomes</taxon>
    </lineage>
</organism>
<gene>
    <name evidence="1" type="ORF">S12H4_46268</name>
</gene>
<accession>X1VCU5</accession>
<sequence length="32" mass="3405">MTTIILLLFSINSSYFLKLSPGVMSQGLGSVS</sequence>
<protein>
    <submittedName>
        <fullName evidence="1">Uncharacterized protein</fullName>
    </submittedName>
</protein>
<reference evidence="1" key="1">
    <citation type="journal article" date="2014" name="Front. Microbiol.">
        <title>High frequency of phylogenetically diverse reductive dehalogenase-homologous genes in deep subseafloor sedimentary metagenomes.</title>
        <authorList>
            <person name="Kawai M."/>
            <person name="Futagami T."/>
            <person name="Toyoda A."/>
            <person name="Takaki Y."/>
            <person name="Nishi S."/>
            <person name="Hori S."/>
            <person name="Arai W."/>
            <person name="Tsubouchi T."/>
            <person name="Morono Y."/>
            <person name="Uchiyama I."/>
            <person name="Ito T."/>
            <person name="Fujiyama A."/>
            <person name="Inagaki F."/>
            <person name="Takami H."/>
        </authorList>
    </citation>
    <scope>NUCLEOTIDE SEQUENCE</scope>
    <source>
        <strain evidence="1">Expedition CK06-06</strain>
    </source>
</reference>
<dbReference type="AlphaFoldDB" id="X1VCU5"/>
<feature type="non-terminal residue" evidence="1">
    <location>
        <position position="32"/>
    </location>
</feature>
<dbReference type="EMBL" id="BARW01028687">
    <property type="protein sequence ID" value="GAJ15167.1"/>
    <property type="molecule type" value="Genomic_DNA"/>
</dbReference>
<proteinExistence type="predicted"/>
<comment type="caution">
    <text evidence="1">The sequence shown here is derived from an EMBL/GenBank/DDBJ whole genome shotgun (WGS) entry which is preliminary data.</text>
</comment>
<evidence type="ECO:0000313" key="1">
    <source>
        <dbReference type="EMBL" id="GAJ15167.1"/>
    </source>
</evidence>
<name>X1VCU5_9ZZZZ</name>